<dbReference type="GO" id="GO:0006351">
    <property type="term" value="P:DNA-templated transcription"/>
    <property type="evidence" value="ECO:0007669"/>
    <property type="project" value="TreeGrafter"/>
</dbReference>
<proteinExistence type="inferred from homology"/>
<evidence type="ECO:0000256" key="2">
    <source>
        <dbReference type="ARBA" id="ARBA00022649"/>
    </source>
</evidence>
<protein>
    <submittedName>
        <fullName evidence="3">Addiction module antitoxin, RelB/DinJ family</fullName>
    </submittedName>
</protein>
<dbReference type="RefSeq" id="WP_012609664.1">
    <property type="nucleotide sequence ID" value="NC_011768.1"/>
</dbReference>
<dbReference type="PIRSF" id="PIRSF003108">
    <property type="entry name" value="DinJ"/>
    <property type="match status" value="1"/>
</dbReference>
<dbReference type="GO" id="GO:0015643">
    <property type="term" value="F:toxic substance binding"/>
    <property type="evidence" value="ECO:0007669"/>
    <property type="project" value="InterPro"/>
</dbReference>
<dbReference type="EMBL" id="CP001322">
    <property type="protein sequence ID" value="ACL02224.1"/>
    <property type="molecule type" value="Genomic_DNA"/>
</dbReference>
<gene>
    <name evidence="3" type="ordered locus">Dalk_0517</name>
</gene>
<dbReference type="Pfam" id="PF04221">
    <property type="entry name" value="RelB"/>
    <property type="match status" value="1"/>
</dbReference>
<evidence type="ECO:0000313" key="4">
    <source>
        <dbReference type="Proteomes" id="UP000000739"/>
    </source>
</evidence>
<dbReference type="Gene3D" id="1.10.1220.10">
    <property type="entry name" value="Met repressor-like"/>
    <property type="match status" value="1"/>
</dbReference>
<dbReference type="Proteomes" id="UP000000739">
    <property type="component" value="Chromosome"/>
</dbReference>
<evidence type="ECO:0000256" key="1">
    <source>
        <dbReference type="ARBA" id="ARBA00010562"/>
    </source>
</evidence>
<dbReference type="AlphaFoldDB" id="B8FHD6"/>
<organism evidence="3 4">
    <name type="scientific">Desulfatibacillum aliphaticivorans</name>
    <dbReference type="NCBI Taxonomy" id="218208"/>
    <lineage>
        <taxon>Bacteria</taxon>
        <taxon>Pseudomonadati</taxon>
        <taxon>Thermodesulfobacteriota</taxon>
        <taxon>Desulfobacteria</taxon>
        <taxon>Desulfobacterales</taxon>
        <taxon>Desulfatibacillaceae</taxon>
        <taxon>Desulfatibacillum</taxon>
    </lineage>
</organism>
<dbReference type="GO" id="GO:0044010">
    <property type="term" value="P:single-species biofilm formation"/>
    <property type="evidence" value="ECO:0007669"/>
    <property type="project" value="InterPro"/>
</dbReference>
<reference evidence="3 4" key="1">
    <citation type="journal article" date="2012" name="Environ. Microbiol.">
        <title>The genome sequence of Desulfatibacillum alkenivorans AK-01: a blueprint for anaerobic alkane oxidation.</title>
        <authorList>
            <person name="Callaghan A.V."/>
            <person name="Morris B.E."/>
            <person name="Pereira I.A."/>
            <person name="McInerney M.J."/>
            <person name="Austin R.N."/>
            <person name="Groves J.T."/>
            <person name="Kukor J.J."/>
            <person name="Suflita J.M."/>
            <person name="Young L.Y."/>
            <person name="Zylstra G.J."/>
            <person name="Wawrik B."/>
        </authorList>
    </citation>
    <scope>NUCLEOTIDE SEQUENCE [LARGE SCALE GENOMIC DNA]</scope>
    <source>
        <strain evidence="3 4">AK-01</strain>
    </source>
</reference>
<dbReference type="InterPro" id="IPR013321">
    <property type="entry name" value="Arc_rbn_hlx_hlx"/>
</dbReference>
<keyword evidence="2" id="KW-1277">Toxin-antitoxin system</keyword>
<dbReference type="GO" id="GO:0000987">
    <property type="term" value="F:cis-regulatory region sequence-specific DNA binding"/>
    <property type="evidence" value="ECO:0007669"/>
    <property type="project" value="InterPro"/>
</dbReference>
<dbReference type="InterPro" id="IPR026262">
    <property type="entry name" value="DinJ"/>
</dbReference>
<dbReference type="eggNOG" id="COG3077">
    <property type="taxonomic scope" value="Bacteria"/>
</dbReference>
<dbReference type="PANTHER" id="PTHR38781">
    <property type="entry name" value="ANTITOXIN DINJ-RELATED"/>
    <property type="match status" value="1"/>
</dbReference>
<dbReference type="GO" id="GO:0006355">
    <property type="term" value="P:regulation of DNA-templated transcription"/>
    <property type="evidence" value="ECO:0007669"/>
    <property type="project" value="InterPro"/>
</dbReference>
<evidence type="ECO:0000313" key="3">
    <source>
        <dbReference type="EMBL" id="ACL02224.1"/>
    </source>
</evidence>
<accession>B8FHD6</accession>
<dbReference type="InterPro" id="IPR007337">
    <property type="entry name" value="RelB/DinJ"/>
</dbReference>
<keyword evidence="4" id="KW-1185">Reference proteome</keyword>
<dbReference type="PANTHER" id="PTHR38781:SF1">
    <property type="entry name" value="ANTITOXIN DINJ-RELATED"/>
    <property type="match status" value="1"/>
</dbReference>
<sequence>MEKIVQAPGKQTKDALVQARVDKDVKEAAAAVLAAIGLTPSAVIRMLMNRIAYEKALPFEPLIPNQETIEAMEAARRGDLTKVDSVEDLLGSLNEDY</sequence>
<comment type="similarity">
    <text evidence="1">Belongs to the RelB/DinJ antitoxin family.</text>
</comment>
<name>B8FHD6_DESAL</name>
<dbReference type="NCBIfam" id="TIGR02384">
    <property type="entry name" value="RelB_DinJ"/>
    <property type="match status" value="1"/>
</dbReference>
<dbReference type="HOGENOM" id="CLU_154558_12_0_7"/>
<dbReference type="KEGG" id="dal:Dalk_0517"/>